<dbReference type="Pfam" id="PF24883">
    <property type="entry name" value="NPHP3_N"/>
    <property type="match status" value="1"/>
</dbReference>
<protein>
    <recommendedName>
        <fullName evidence="2">Nephrocystin 3-like N-terminal domain-containing protein</fullName>
    </recommendedName>
</protein>
<dbReference type="PANTHER" id="PTHR40619">
    <property type="entry name" value="FUNGAL STAND N-TERMINAL GOODBYE DOMAIN-CONTAINING PROTEIN"/>
    <property type="match status" value="1"/>
</dbReference>
<evidence type="ECO:0000256" key="1">
    <source>
        <dbReference type="ARBA" id="ARBA00022737"/>
    </source>
</evidence>
<dbReference type="Proteomes" id="UP000664521">
    <property type="component" value="Unassembled WGS sequence"/>
</dbReference>
<dbReference type="OrthoDB" id="5419927at2759"/>
<evidence type="ECO:0000313" key="3">
    <source>
        <dbReference type="EMBL" id="CAF9918062.1"/>
    </source>
</evidence>
<accession>A0A8H3F8N1</accession>
<name>A0A8H3F8N1_9LECA</name>
<dbReference type="PANTHER" id="PTHR40619:SF3">
    <property type="entry name" value="FUNGAL STAND N-TERMINAL GOODBYE DOMAIN-CONTAINING PROTEIN"/>
    <property type="match status" value="1"/>
</dbReference>
<feature type="domain" description="Nephrocystin 3-like N-terminal" evidence="2">
    <location>
        <begin position="62"/>
        <end position="230"/>
    </location>
</feature>
<dbReference type="AlphaFoldDB" id="A0A8H3F8N1"/>
<organism evidence="3 4">
    <name type="scientific">Heterodermia speciosa</name>
    <dbReference type="NCBI Taxonomy" id="116794"/>
    <lineage>
        <taxon>Eukaryota</taxon>
        <taxon>Fungi</taxon>
        <taxon>Dikarya</taxon>
        <taxon>Ascomycota</taxon>
        <taxon>Pezizomycotina</taxon>
        <taxon>Lecanoromycetes</taxon>
        <taxon>OSLEUM clade</taxon>
        <taxon>Lecanoromycetidae</taxon>
        <taxon>Caliciales</taxon>
        <taxon>Physciaceae</taxon>
        <taxon>Heterodermia</taxon>
    </lineage>
</organism>
<evidence type="ECO:0000313" key="4">
    <source>
        <dbReference type="Proteomes" id="UP000664521"/>
    </source>
</evidence>
<keyword evidence="1" id="KW-0677">Repeat</keyword>
<dbReference type="EMBL" id="CAJPDS010000021">
    <property type="protein sequence ID" value="CAF9918062.1"/>
    <property type="molecule type" value="Genomic_DNA"/>
</dbReference>
<dbReference type="InterPro" id="IPR056884">
    <property type="entry name" value="NPHP3-like_N"/>
</dbReference>
<sequence>MEKVSRDAASTKVDTKKQKAYLSSDPLASTLRPMKELSQQDLQRCLSKGTDLSFKEQDRAIWILQSRQLKEWLVAPRSRALLLNGNGEGSPTFSPCTLLTAKLLEGLRQVQPIICLFYFCSLHTSDQREDASTLVKTMVSQLLHCGVTYDTSFLTPKDLEKIEQNDLNTLCMLFQQLMQQIPSGILLFLVVDGINFYERSERRQDFLEVLKVLLAILEERRNLAFKILLSCHGRSSFAKNLVGKENTLTAPSVVDGSRQGWSEQRFRKALGQEISNLGKE</sequence>
<comment type="caution">
    <text evidence="3">The sequence shown here is derived from an EMBL/GenBank/DDBJ whole genome shotgun (WGS) entry which is preliminary data.</text>
</comment>
<proteinExistence type="predicted"/>
<reference evidence="3" key="1">
    <citation type="submission" date="2021-03" db="EMBL/GenBank/DDBJ databases">
        <authorList>
            <person name="Tagirdzhanova G."/>
        </authorList>
    </citation>
    <scope>NUCLEOTIDE SEQUENCE</scope>
</reference>
<evidence type="ECO:0000259" key="2">
    <source>
        <dbReference type="Pfam" id="PF24883"/>
    </source>
</evidence>
<keyword evidence="4" id="KW-1185">Reference proteome</keyword>
<gene>
    <name evidence="3" type="ORF">HETSPECPRED_003649</name>
</gene>